<name>A0A7S3ZCB8_9EUKA</name>
<dbReference type="SUPFAM" id="SSF53067">
    <property type="entry name" value="Actin-like ATPase domain"/>
    <property type="match status" value="2"/>
</dbReference>
<organism evidence="3">
    <name type="scientific">Lotharella globosa</name>
    <dbReference type="NCBI Taxonomy" id="91324"/>
    <lineage>
        <taxon>Eukaryota</taxon>
        <taxon>Sar</taxon>
        <taxon>Rhizaria</taxon>
        <taxon>Cercozoa</taxon>
        <taxon>Chlorarachniophyceae</taxon>
        <taxon>Lotharella</taxon>
    </lineage>
</organism>
<dbReference type="PRINTS" id="PR00190">
    <property type="entry name" value="ACTIN"/>
</dbReference>
<comment type="similarity">
    <text evidence="2">Belongs to the actin family.</text>
</comment>
<dbReference type="InterPro" id="IPR043129">
    <property type="entry name" value="ATPase_NBD"/>
</dbReference>
<dbReference type="InterPro" id="IPR004000">
    <property type="entry name" value="Actin"/>
</dbReference>
<evidence type="ECO:0000313" key="3">
    <source>
        <dbReference type="EMBL" id="CAE0678784.1"/>
    </source>
</evidence>
<sequence length="380" mass="43723">MKYSEEFENVDLKKVVVGDEAQKYRHMLEVKYPVSEGRILYWSGDYSIHHIWDYAFNEKLEIGEQDRSDHNILLTEAPNNPKSNKMRMLEAMLETYGWAGATCAMQAILVLYAQGLVTGVVLDAGDGVSHCIPVWEGVMLADQIKRLNVAGRSVTERLVKLLQARGFNFHRSADMDTVRQIKEKFCYVGYDLKVENKLAVDTTCLTKKYRLPDGRVITLGAERFQAPEVLFQPHLGDEKYAEQKGIHEMVYDMIMGVCFMPWQTLSVVTCFCFVQCQIDLRKDFFKRIVLSGGSTMYPGLPTRLEKEISDLVLKRNFKGSKDALKKFKLKVEDPPRRKYMVFLGGAVLANLMKDTKEFWISQQEWNEKGGQRVVAERWKV</sequence>
<dbReference type="EMBL" id="HBIV01043543">
    <property type="protein sequence ID" value="CAE0678784.1"/>
    <property type="molecule type" value="Transcribed_RNA"/>
</dbReference>
<accession>A0A7S3ZCB8</accession>
<reference evidence="3" key="1">
    <citation type="submission" date="2021-01" db="EMBL/GenBank/DDBJ databases">
        <authorList>
            <person name="Corre E."/>
            <person name="Pelletier E."/>
            <person name="Niang G."/>
            <person name="Scheremetjew M."/>
            <person name="Finn R."/>
            <person name="Kale V."/>
            <person name="Holt S."/>
            <person name="Cochrane G."/>
            <person name="Meng A."/>
            <person name="Brown T."/>
            <person name="Cohen L."/>
        </authorList>
    </citation>
    <scope>NUCLEOTIDE SEQUENCE</scope>
    <source>
        <strain evidence="3">CCCM811</strain>
    </source>
</reference>
<dbReference type="Gene3D" id="3.30.420.40">
    <property type="match status" value="2"/>
</dbReference>
<proteinExistence type="inferred from homology"/>
<evidence type="ECO:0008006" key="4">
    <source>
        <dbReference type="Google" id="ProtNLM"/>
    </source>
</evidence>
<protein>
    <recommendedName>
        <fullName evidence="4">Actin-related protein 2</fullName>
    </recommendedName>
</protein>
<dbReference type="PANTHER" id="PTHR11937">
    <property type="entry name" value="ACTIN"/>
    <property type="match status" value="1"/>
</dbReference>
<gene>
    <name evidence="3" type="ORF">LGLO00237_LOCUS30566</name>
</gene>
<evidence type="ECO:0000256" key="1">
    <source>
        <dbReference type="ARBA" id="ARBA00049360"/>
    </source>
</evidence>
<dbReference type="SMART" id="SM00268">
    <property type="entry name" value="ACTIN"/>
    <property type="match status" value="1"/>
</dbReference>
<dbReference type="Pfam" id="PF00022">
    <property type="entry name" value="Actin"/>
    <property type="match status" value="1"/>
</dbReference>
<evidence type="ECO:0000256" key="2">
    <source>
        <dbReference type="RuleBase" id="RU000487"/>
    </source>
</evidence>
<comment type="catalytic activity">
    <reaction evidence="1">
        <text>ATP + H2O = ADP + phosphate + H(+)</text>
        <dbReference type="Rhea" id="RHEA:13065"/>
        <dbReference type="ChEBI" id="CHEBI:15377"/>
        <dbReference type="ChEBI" id="CHEBI:15378"/>
        <dbReference type="ChEBI" id="CHEBI:30616"/>
        <dbReference type="ChEBI" id="CHEBI:43474"/>
        <dbReference type="ChEBI" id="CHEBI:456216"/>
    </reaction>
</comment>
<dbReference type="AlphaFoldDB" id="A0A7S3ZCB8"/>
<dbReference type="Gene3D" id="3.90.640.10">
    <property type="entry name" value="Actin, Chain A, domain 4"/>
    <property type="match status" value="1"/>
</dbReference>
<dbReference type="FunFam" id="3.90.640.10:FF:000007">
    <property type="entry name" value="Actin like 7B"/>
    <property type="match status" value="1"/>
</dbReference>